<dbReference type="Proteomes" id="UP000552864">
    <property type="component" value="Unassembled WGS sequence"/>
</dbReference>
<organism evidence="1 2">
    <name type="scientific">Chitinophaga eiseniae</name>
    <dbReference type="NCBI Taxonomy" id="634771"/>
    <lineage>
        <taxon>Bacteria</taxon>
        <taxon>Pseudomonadati</taxon>
        <taxon>Bacteroidota</taxon>
        <taxon>Chitinophagia</taxon>
        <taxon>Chitinophagales</taxon>
        <taxon>Chitinophagaceae</taxon>
        <taxon>Chitinophaga</taxon>
    </lineage>
</organism>
<name>A0A847S6A4_9BACT</name>
<keyword evidence="2" id="KW-1185">Reference proteome</keyword>
<protein>
    <submittedName>
        <fullName evidence="1">Uncharacterized protein</fullName>
    </submittedName>
</protein>
<evidence type="ECO:0000313" key="2">
    <source>
        <dbReference type="Proteomes" id="UP000552864"/>
    </source>
</evidence>
<dbReference type="EMBL" id="JABAHZ010000001">
    <property type="protein sequence ID" value="NLR77301.1"/>
    <property type="molecule type" value="Genomic_DNA"/>
</dbReference>
<sequence length="680" mass="74351">MAIINFDFIRTGMGIVALALSTCANAQKYTTILPDIAVNVHSTGDGRGDVHLEIKANASGQETVRSLFKFGLGILPDNARISNLHLRLYVQRKTDLLSASHQTVTLLQSYTPYWEIGTASWNNPVFDLTKKIGMFPIVSSTDIVNIKLAIPARSEGVTDFLKTADTSLSLAARSPQQSQDNFFYSDKAQSLGVQYSKKPKLIVQYAMNIYPKLSDWSQLRNNGQHTGYTGWMSNAFTTAVAIDTLYRPARGYIAGADPVGAMLIYNANPIVFVRDSTSDEPIRVVQLNGAGNTLWSVPMREMNKFCPLIDTKGRMYCITANRLIIFDLNNTGNKLLDVPLSSLLGDDVGGVINTPTLGYDGMLYLPASAAVVALTPFPQLKTLWRYPIDKDNEIAGPVSLNSSERNAFFIKVNKNYGQLIALDNSDGTSLDSSSQNHLSTYVYDEYTNYIPAPVIADDSSVLVLNGFDNSNTLFCFKWAADKGRLSLWDNITSGKTVNTGISQPVADTRGNAYFVFNNYLLHYRPADRSRFYEASGQKLDNASLLVVNDSLQVFALDAVNNLVAGFSTGNQYMRNTFVTTPASGASLNFRKNIVLAPDGTLYSANNNWLIAVKTTKVNTDTLDLTAIKNNTLYRANNQVNVSGTVMNTVNAVISSGGGIGFQNGFTVEPGAKLSFQPGFK</sequence>
<dbReference type="InterPro" id="IPR011047">
    <property type="entry name" value="Quinoprotein_ADH-like_sf"/>
</dbReference>
<reference evidence="1 2" key="1">
    <citation type="submission" date="2020-04" db="EMBL/GenBank/DDBJ databases">
        <authorList>
            <person name="Yin C."/>
        </authorList>
    </citation>
    <scope>NUCLEOTIDE SEQUENCE [LARGE SCALE GENOMIC DNA]</scope>
    <source>
        <strain evidence="1 2">Ak56</strain>
    </source>
</reference>
<proteinExistence type="predicted"/>
<gene>
    <name evidence="1" type="ORF">HGH91_01615</name>
</gene>
<dbReference type="AlphaFoldDB" id="A0A847S6A4"/>
<accession>A0A847S6A4</accession>
<comment type="caution">
    <text evidence="1">The sequence shown here is derived from an EMBL/GenBank/DDBJ whole genome shotgun (WGS) entry which is preliminary data.</text>
</comment>
<dbReference type="RefSeq" id="WP_168736708.1">
    <property type="nucleotide sequence ID" value="NZ_JABAHZ010000001.1"/>
</dbReference>
<evidence type="ECO:0000313" key="1">
    <source>
        <dbReference type="EMBL" id="NLR77301.1"/>
    </source>
</evidence>
<dbReference type="SUPFAM" id="SSF50998">
    <property type="entry name" value="Quinoprotein alcohol dehydrogenase-like"/>
    <property type="match status" value="1"/>
</dbReference>